<dbReference type="GO" id="GO:0016491">
    <property type="term" value="F:oxidoreductase activity"/>
    <property type="evidence" value="ECO:0007669"/>
    <property type="project" value="InterPro"/>
</dbReference>
<dbReference type="OrthoDB" id="502624at2"/>
<evidence type="ECO:0000313" key="3">
    <source>
        <dbReference type="EMBL" id="SEC40524.1"/>
    </source>
</evidence>
<dbReference type="PROSITE" id="PS51085">
    <property type="entry name" value="2FE2S_FER_2"/>
    <property type="match status" value="1"/>
</dbReference>
<dbReference type="AlphaFoldDB" id="A0A1H4S944"/>
<dbReference type="CDD" id="cd00207">
    <property type="entry name" value="fer2"/>
    <property type="match status" value="1"/>
</dbReference>
<dbReference type="InterPro" id="IPR001433">
    <property type="entry name" value="OxRdtase_FAD/NAD-bd"/>
</dbReference>
<gene>
    <name evidence="3" type="ORF">SAMN04490220_1549</name>
</gene>
<dbReference type="Pfam" id="PF00175">
    <property type="entry name" value="NAD_binding_1"/>
    <property type="match status" value="1"/>
</dbReference>
<organism evidence="3 4">
    <name type="scientific">Rhodococcus jostii</name>
    <dbReference type="NCBI Taxonomy" id="132919"/>
    <lineage>
        <taxon>Bacteria</taxon>
        <taxon>Bacillati</taxon>
        <taxon>Actinomycetota</taxon>
        <taxon>Actinomycetes</taxon>
        <taxon>Mycobacteriales</taxon>
        <taxon>Nocardiaceae</taxon>
        <taxon>Rhodococcus</taxon>
    </lineage>
</organism>
<dbReference type="PANTHER" id="PTHR30212:SF2">
    <property type="entry name" value="PROTEIN YIIM"/>
    <property type="match status" value="1"/>
</dbReference>
<dbReference type="CDD" id="cd06185">
    <property type="entry name" value="PDR_like"/>
    <property type="match status" value="1"/>
</dbReference>
<name>A0A1H4S944_RHOJO</name>
<evidence type="ECO:0000259" key="2">
    <source>
        <dbReference type="PROSITE" id="PS51384"/>
    </source>
</evidence>
<dbReference type="InterPro" id="IPR052353">
    <property type="entry name" value="Benzoxazolinone_Detox_Enz"/>
</dbReference>
<dbReference type="PANTHER" id="PTHR30212">
    <property type="entry name" value="PROTEIN YIIM"/>
    <property type="match status" value="1"/>
</dbReference>
<dbReference type="Pfam" id="PF00111">
    <property type="entry name" value="Fer2"/>
    <property type="match status" value="1"/>
</dbReference>
<dbReference type="InterPro" id="IPR012675">
    <property type="entry name" value="Beta-grasp_dom_sf"/>
</dbReference>
<feature type="domain" description="2Fe-2S ferredoxin-type" evidence="1">
    <location>
        <begin position="234"/>
        <end position="323"/>
    </location>
</feature>
<dbReference type="InterPro" id="IPR036010">
    <property type="entry name" value="2Fe-2S_ferredoxin-like_sf"/>
</dbReference>
<feature type="domain" description="FAD-binding FR-type" evidence="2">
    <location>
        <begin position="9"/>
        <end position="111"/>
    </location>
</feature>
<dbReference type="SUPFAM" id="SSF54292">
    <property type="entry name" value="2Fe-2S ferredoxin-like"/>
    <property type="match status" value="1"/>
</dbReference>
<dbReference type="PROSITE" id="PS00197">
    <property type="entry name" value="2FE2S_FER_1"/>
    <property type="match status" value="1"/>
</dbReference>
<dbReference type="Proteomes" id="UP000183407">
    <property type="component" value="Unassembled WGS sequence"/>
</dbReference>
<dbReference type="SUPFAM" id="SSF52343">
    <property type="entry name" value="Ferredoxin reductase-like, C-terminal NADP-linked domain"/>
    <property type="match status" value="1"/>
</dbReference>
<sequence>MSTVASDSTSVLHLIVDEVRSECDDVLTLSLIDSTGEDLPVWEEGAHIDIHLPGDLIRQYSLHSDPGDRSRYEVAILRDPNSRGGSQYIHEEVTKGTTLTTSLPRNNFSLKPADEYLFIAGGIGITPILPMMRAAAARERPHRLIYAGRTRTKMAFVEQLGDQDNVQFCVSDEETRMNVDDLLGSQLDPGVHIYSCGPERLLDALAARCAELGLSKQLHAERFSGTAVELDPNAEVAFEVELSRSGKTLTVAPDQTILDAVLACGIKASNSCAEGVCGSCETTVLEGEVDHRDQILDEDEKSENDVMMICCSRAHSARLVLDL</sequence>
<accession>A0A1H4S944</accession>
<dbReference type="InterPro" id="IPR039261">
    <property type="entry name" value="FNR_nucleotide-bd"/>
</dbReference>
<dbReference type="Gene3D" id="3.40.50.80">
    <property type="entry name" value="Nucleotide-binding domain of ferredoxin-NADP reductase (FNR) module"/>
    <property type="match status" value="1"/>
</dbReference>
<dbReference type="EMBL" id="FNTL01000004">
    <property type="protein sequence ID" value="SEC40524.1"/>
    <property type="molecule type" value="Genomic_DNA"/>
</dbReference>
<reference evidence="4" key="1">
    <citation type="submission" date="2016-10" db="EMBL/GenBank/DDBJ databases">
        <authorList>
            <person name="Varghese N."/>
        </authorList>
    </citation>
    <scope>NUCLEOTIDE SEQUENCE [LARGE SCALE GENOMIC DNA]</scope>
    <source>
        <strain evidence="4">DSM 44719</strain>
    </source>
</reference>
<evidence type="ECO:0000259" key="1">
    <source>
        <dbReference type="PROSITE" id="PS51085"/>
    </source>
</evidence>
<dbReference type="PROSITE" id="PS51384">
    <property type="entry name" value="FAD_FR"/>
    <property type="match status" value="1"/>
</dbReference>
<dbReference type="InterPro" id="IPR006058">
    <property type="entry name" value="2Fe2S_fd_BS"/>
</dbReference>
<dbReference type="Gene3D" id="2.40.30.10">
    <property type="entry name" value="Translation factors"/>
    <property type="match status" value="1"/>
</dbReference>
<proteinExistence type="predicted"/>
<dbReference type="GO" id="GO:0051537">
    <property type="term" value="F:2 iron, 2 sulfur cluster binding"/>
    <property type="evidence" value="ECO:0007669"/>
    <property type="project" value="InterPro"/>
</dbReference>
<dbReference type="InterPro" id="IPR017927">
    <property type="entry name" value="FAD-bd_FR_type"/>
</dbReference>
<dbReference type="PRINTS" id="PR00409">
    <property type="entry name" value="PHDIOXRDTASE"/>
</dbReference>
<protein>
    <submittedName>
        <fullName evidence="3">Ferredoxin-NADP reductase</fullName>
    </submittedName>
</protein>
<dbReference type="SUPFAM" id="SSF63380">
    <property type="entry name" value="Riboflavin synthase domain-like"/>
    <property type="match status" value="1"/>
</dbReference>
<dbReference type="InterPro" id="IPR001041">
    <property type="entry name" value="2Fe-2S_ferredoxin-type"/>
</dbReference>
<evidence type="ECO:0000313" key="4">
    <source>
        <dbReference type="Proteomes" id="UP000183407"/>
    </source>
</evidence>
<dbReference type="Gene3D" id="3.10.20.30">
    <property type="match status" value="1"/>
</dbReference>
<dbReference type="InterPro" id="IPR017938">
    <property type="entry name" value="Riboflavin_synthase-like_b-brl"/>
</dbReference>